<keyword evidence="1" id="KW-1133">Transmembrane helix</keyword>
<evidence type="ECO:0008006" key="4">
    <source>
        <dbReference type="Google" id="ProtNLM"/>
    </source>
</evidence>
<name>A0A0F0L3Y8_9MICO</name>
<dbReference type="EMBL" id="JYIU01000023">
    <property type="protein sequence ID" value="KJL26231.1"/>
    <property type="molecule type" value="Genomic_DNA"/>
</dbReference>
<keyword evidence="1" id="KW-0812">Transmembrane</keyword>
<dbReference type="Proteomes" id="UP000033572">
    <property type="component" value="Unassembled WGS sequence"/>
</dbReference>
<dbReference type="PATRIC" id="fig|104336.4.peg.302"/>
<dbReference type="AlphaFoldDB" id="A0A0F0L3Y8"/>
<evidence type="ECO:0000256" key="1">
    <source>
        <dbReference type="SAM" id="Phobius"/>
    </source>
</evidence>
<feature type="transmembrane region" description="Helical" evidence="1">
    <location>
        <begin position="137"/>
        <end position="158"/>
    </location>
</feature>
<proteinExistence type="predicted"/>
<keyword evidence="3" id="KW-1185">Reference proteome</keyword>
<evidence type="ECO:0000313" key="2">
    <source>
        <dbReference type="EMBL" id="KJL26231.1"/>
    </source>
</evidence>
<organism evidence="2 3">
    <name type="scientific">Microbacterium foliorum</name>
    <dbReference type="NCBI Taxonomy" id="104336"/>
    <lineage>
        <taxon>Bacteria</taxon>
        <taxon>Bacillati</taxon>
        <taxon>Actinomycetota</taxon>
        <taxon>Actinomycetes</taxon>
        <taxon>Micrococcales</taxon>
        <taxon>Microbacteriaceae</taxon>
        <taxon>Microbacterium</taxon>
    </lineage>
</organism>
<keyword evidence="1" id="KW-0472">Membrane</keyword>
<evidence type="ECO:0000313" key="3">
    <source>
        <dbReference type="Proteomes" id="UP000033572"/>
    </source>
</evidence>
<dbReference type="KEGG" id="mfol:DXT68_02190"/>
<reference evidence="2 3" key="1">
    <citation type="submission" date="2015-02" db="EMBL/GenBank/DDBJ databases">
        <title>Draft genome sequences of ten Microbacterium spp. with emphasis on heavy metal contaminated environments.</title>
        <authorList>
            <person name="Corretto E."/>
        </authorList>
    </citation>
    <scope>NUCLEOTIDE SEQUENCE [LARGE SCALE GENOMIC DNA]</scope>
    <source>
        <strain evidence="2 3">DSM 12966</strain>
    </source>
</reference>
<protein>
    <recommendedName>
        <fullName evidence="4">DUF3267 domain-containing protein</fullName>
    </recommendedName>
</protein>
<accession>A0A0F0L3Y8</accession>
<comment type="caution">
    <text evidence="2">The sequence shown here is derived from an EMBL/GenBank/DDBJ whole genome shotgun (WGS) entry which is preliminary data.</text>
</comment>
<sequence length="173" mass="18304">MWSARAERVGAGLICRWLLLAAWPLHLGFGALVVATGALAAVTEQTGIADAVAALAAHYVLGLCCSFGLHELGHLFVLSRARGITAITLERTLWRLSVSAHGRISGRAALLAALAGPGSCVVAGIALLMLIPQSHLHLWYLAHAVFLVPVFGDGRTVLSVVLSRYRQVQSHAE</sequence>
<dbReference type="RefSeq" id="WP_045252742.1">
    <property type="nucleotide sequence ID" value="NZ_CP031425.1"/>
</dbReference>
<feature type="transmembrane region" description="Helical" evidence="1">
    <location>
        <begin position="108"/>
        <end position="131"/>
    </location>
</feature>
<gene>
    <name evidence="2" type="ORF">RN50_00292</name>
</gene>
<feature type="transmembrane region" description="Helical" evidence="1">
    <location>
        <begin position="56"/>
        <end position="78"/>
    </location>
</feature>
<dbReference type="GeneID" id="94443190"/>